<comment type="caution">
    <text evidence="1">The sequence shown here is derived from an EMBL/GenBank/DDBJ whole genome shotgun (WGS) entry which is preliminary data.</text>
</comment>
<name>A0ACB8VA99_9TELE</name>
<protein>
    <submittedName>
        <fullName evidence="1">Uncharacterized protein</fullName>
    </submittedName>
</protein>
<gene>
    <name evidence="1" type="ORF">L3Q82_005517</name>
</gene>
<proteinExistence type="predicted"/>
<sequence>MKMMKMKMIMGATLKLLSVLLLVETVTAEYLAVCQSVEAEEGEDVTLRYRLDPPIDLSAYTVDVRRADSRDGVHAYRHRQDHLYDQADRYRGRTALVHEDLSRGILTLQVSSVKQADGGPYRFLVPKLGVSCTVHLSVASFSLHTDDDDEDDDEAILKLLSVLLLVETVTAEYLAVCQSVEAEEGEDVTLQYRLDPPIDLSAYTVDADRYRGRTALVHEDLSRGILTLQVSSVKQADGGPYRFLVPKLGVSCTVHLSVVETDQQDVTKRNDSNTTEPPEGAETKPEYGGRAGVIVAAVLSFILLCFVVLLVVRKRAIQDRLRRLRGRTDAQTADEDELQETSGGSCNASWRAVVEKEYVQDERSP</sequence>
<accession>A0ACB8VA99</accession>
<evidence type="ECO:0000313" key="1">
    <source>
        <dbReference type="EMBL" id="KAI3352580.1"/>
    </source>
</evidence>
<dbReference type="Proteomes" id="UP000831701">
    <property type="component" value="Chromosome 23"/>
</dbReference>
<evidence type="ECO:0000313" key="2">
    <source>
        <dbReference type="Proteomes" id="UP000831701"/>
    </source>
</evidence>
<organism evidence="1 2">
    <name type="scientific">Scortum barcoo</name>
    <name type="common">barcoo grunter</name>
    <dbReference type="NCBI Taxonomy" id="214431"/>
    <lineage>
        <taxon>Eukaryota</taxon>
        <taxon>Metazoa</taxon>
        <taxon>Chordata</taxon>
        <taxon>Craniata</taxon>
        <taxon>Vertebrata</taxon>
        <taxon>Euteleostomi</taxon>
        <taxon>Actinopterygii</taxon>
        <taxon>Neopterygii</taxon>
        <taxon>Teleostei</taxon>
        <taxon>Neoteleostei</taxon>
        <taxon>Acanthomorphata</taxon>
        <taxon>Eupercaria</taxon>
        <taxon>Centrarchiformes</taxon>
        <taxon>Terapontoidei</taxon>
        <taxon>Terapontidae</taxon>
        <taxon>Scortum</taxon>
    </lineage>
</organism>
<keyword evidence="2" id="KW-1185">Reference proteome</keyword>
<reference evidence="1" key="1">
    <citation type="submission" date="2022-04" db="EMBL/GenBank/DDBJ databases">
        <title>Jade perch genome.</title>
        <authorList>
            <person name="Chao B."/>
        </authorList>
    </citation>
    <scope>NUCLEOTIDE SEQUENCE</scope>
    <source>
        <strain evidence="1">CB-2022</strain>
    </source>
</reference>
<dbReference type="EMBL" id="CM041553">
    <property type="protein sequence ID" value="KAI3352580.1"/>
    <property type="molecule type" value="Genomic_DNA"/>
</dbReference>